<dbReference type="STRING" id="97972.A0A2V1E3V3"/>
<accession>A0A2V1E3V3</accession>
<keyword evidence="3" id="KW-1185">Reference proteome</keyword>
<evidence type="ECO:0000313" key="2">
    <source>
        <dbReference type="EMBL" id="PVI04344.1"/>
    </source>
</evidence>
<dbReference type="OrthoDB" id="419598at2759"/>
<dbReference type="SUPFAM" id="SSF51735">
    <property type="entry name" value="NAD(P)-binding Rossmann-fold domains"/>
    <property type="match status" value="1"/>
</dbReference>
<evidence type="ECO:0000313" key="3">
    <source>
        <dbReference type="Proteomes" id="UP000244855"/>
    </source>
</evidence>
<dbReference type="InterPro" id="IPR051604">
    <property type="entry name" value="Ergot_Alk_Oxidoreductase"/>
</dbReference>
<dbReference type="AlphaFoldDB" id="A0A2V1E3V3"/>
<dbReference type="PANTHER" id="PTHR43162">
    <property type="match status" value="1"/>
</dbReference>
<organism evidence="2 3">
    <name type="scientific">Periconia macrospinosa</name>
    <dbReference type="NCBI Taxonomy" id="97972"/>
    <lineage>
        <taxon>Eukaryota</taxon>
        <taxon>Fungi</taxon>
        <taxon>Dikarya</taxon>
        <taxon>Ascomycota</taxon>
        <taxon>Pezizomycotina</taxon>
        <taxon>Dothideomycetes</taxon>
        <taxon>Pleosporomycetidae</taxon>
        <taxon>Pleosporales</taxon>
        <taxon>Massarineae</taxon>
        <taxon>Periconiaceae</taxon>
        <taxon>Periconia</taxon>
    </lineage>
</organism>
<name>A0A2V1E3V3_9PLEO</name>
<dbReference type="InterPro" id="IPR036291">
    <property type="entry name" value="NAD(P)-bd_dom_sf"/>
</dbReference>
<dbReference type="Proteomes" id="UP000244855">
    <property type="component" value="Unassembled WGS sequence"/>
</dbReference>
<evidence type="ECO:0000259" key="1">
    <source>
        <dbReference type="Pfam" id="PF05368"/>
    </source>
</evidence>
<protein>
    <submittedName>
        <fullName evidence="2">NAD(P)-binding protein</fullName>
    </submittedName>
</protein>
<dbReference type="PANTHER" id="PTHR43162:SF1">
    <property type="entry name" value="PRESTALK A DIFFERENTIATION PROTEIN A"/>
    <property type="match status" value="1"/>
</dbReference>
<gene>
    <name evidence="2" type="ORF">DM02DRAFT_611600</name>
</gene>
<reference evidence="2 3" key="1">
    <citation type="journal article" date="2018" name="Sci. Rep.">
        <title>Comparative genomics provides insights into the lifestyle and reveals functional heterogeneity of dark septate endophytic fungi.</title>
        <authorList>
            <person name="Knapp D.G."/>
            <person name="Nemeth J.B."/>
            <person name="Barry K."/>
            <person name="Hainaut M."/>
            <person name="Henrissat B."/>
            <person name="Johnson J."/>
            <person name="Kuo A."/>
            <person name="Lim J.H.P."/>
            <person name="Lipzen A."/>
            <person name="Nolan M."/>
            <person name="Ohm R.A."/>
            <person name="Tamas L."/>
            <person name="Grigoriev I.V."/>
            <person name="Spatafora J.W."/>
            <person name="Nagy L.G."/>
            <person name="Kovacs G.M."/>
        </authorList>
    </citation>
    <scope>NUCLEOTIDE SEQUENCE [LARGE SCALE GENOMIC DNA]</scope>
    <source>
        <strain evidence="2 3">DSE2036</strain>
    </source>
</reference>
<feature type="domain" description="NmrA-like" evidence="1">
    <location>
        <begin position="3"/>
        <end position="290"/>
    </location>
</feature>
<dbReference type="EMBL" id="KZ805322">
    <property type="protein sequence ID" value="PVI04344.1"/>
    <property type="molecule type" value="Genomic_DNA"/>
</dbReference>
<sequence length="299" mass="32406">MPSNVLIFGPTGNVGRAAAIEAHAKGAKVWLAMRDTSKSIEGLNEDSNYARIQADLSKPSSLESAVKQSGAKSVFVYTIPDSGDSMKESFNALKSSGVTYIVLLSSFGVQGEASDEANQEKMIPALHARTEMALQETGIAYTAIRPAFYSTNILAEVADIKKGHVKVPALDAVFDFISPQDIGNVCGSLLVNQPTETPKIIPLCGPQIITQRNAYGIISRVIGHSVEVSDMDDETFVKKGSWPEPIARALLSVYASQMDQQVAYPDHVYKDAVANIKRYSGKEPTTFEDWVRANRSAFD</sequence>
<dbReference type="Pfam" id="PF05368">
    <property type="entry name" value="NmrA"/>
    <property type="match status" value="1"/>
</dbReference>
<dbReference type="InterPro" id="IPR008030">
    <property type="entry name" value="NmrA-like"/>
</dbReference>
<dbReference type="Gene3D" id="3.40.50.720">
    <property type="entry name" value="NAD(P)-binding Rossmann-like Domain"/>
    <property type="match status" value="1"/>
</dbReference>
<proteinExistence type="predicted"/>